<name>A0ABV6LFH8_9SPHI</name>
<dbReference type="SUPFAM" id="SSF54593">
    <property type="entry name" value="Glyoxalase/Bleomycin resistance protein/Dihydroxybiphenyl dioxygenase"/>
    <property type="match status" value="1"/>
</dbReference>
<comment type="caution">
    <text evidence="2">The sequence shown here is derived from an EMBL/GenBank/DDBJ whole genome shotgun (WGS) entry which is preliminary data.</text>
</comment>
<keyword evidence="3" id="KW-1185">Reference proteome</keyword>
<gene>
    <name evidence="2" type="ORF">ACFFGT_28710</name>
</gene>
<organism evidence="2 3">
    <name type="scientific">Mucilaginibacter angelicae</name>
    <dbReference type="NCBI Taxonomy" id="869718"/>
    <lineage>
        <taxon>Bacteria</taxon>
        <taxon>Pseudomonadati</taxon>
        <taxon>Bacteroidota</taxon>
        <taxon>Sphingobacteriia</taxon>
        <taxon>Sphingobacteriales</taxon>
        <taxon>Sphingobacteriaceae</taxon>
        <taxon>Mucilaginibacter</taxon>
    </lineage>
</organism>
<dbReference type="Gene3D" id="3.10.180.10">
    <property type="entry name" value="2,3-Dihydroxybiphenyl 1,2-Dioxygenase, domain 1"/>
    <property type="match status" value="1"/>
</dbReference>
<dbReference type="EMBL" id="JBHLTS010000078">
    <property type="protein sequence ID" value="MFC0518230.1"/>
    <property type="molecule type" value="Genomic_DNA"/>
</dbReference>
<dbReference type="PANTHER" id="PTHR36503">
    <property type="entry name" value="BLR2520 PROTEIN"/>
    <property type="match status" value="1"/>
</dbReference>
<dbReference type="InterPro" id="IPR004360">
    <property type="entry name" value="Glyas_Fos-R_dOase_dom"/>
</dbReference>
<dbReference type="RefSeq" id="WP_377025956.1">
    <property type="nucleotide sequence ID" value="NZ_JBHLTS010000078.1"/>
</dbReference>
<dbReference type="Proteomes" id="UP001589828">
    <property type="component" value="Unassembled WGS sequence"/>
</dbReference>
<dbReference type="PANTHER" id="PTHR36503:SF2">
    <property type="entry name" value="BLR2408 PROTEIN"/>
    <property type="match status" value="1"/>
</dbReference>
<proteinExistence type="predicted"/>
<sequence length="139" mass="15392">MTKQFWINLPVKNVNVSKEFFGKLGFRFNPQFGNGPNSAAMQVGEKDVTVMLFDEATFKGFVENCGLADTAQGIEVLLSIDAESKEEVDELAQKAIEAGGKSNHKPGEMQGWMYGCLFTDPDGHSWNVLYMDMSKMPKG</sequence>
<reference evidence="2 3" key="1">
    <citation type="submission" date="2024-09" db="EMBL/GenBank/DDBJ databases">
        <authorList>
            <person name="Sun Q."/>
            <person name="Mori K."/>
        </authorList>
    </citation>
    <scope>NUCLEOTIDE SEQUENCE [LARGE SCALE GENOMIC DNA]</scope>
    <source>
        <strain evidence="2 3">NCAIM B.02415</strain>
    </source>
</reference>
<feature type="domain" description="Glyoxalase/fosfomycin resistance/dioxygenase" evidence="1">
    <location>
        <begin position="6"/>
        <end position="127"/>
    </location>
</feature>
<dbReference type="Pfam" id="PF00903">
    <property type="entry name" value="Glyoxalase"/>
    <property type="match status" value="1"/>
</dbReference>
<evidence type="ECO:0000259" key="1">
    <source>
        <dbReference type="Pfam" id="PF00903"/>
    </source>
</evidence>
<evidence type="ECO:0000313" key="3">
    <source>
        <dbReference type="Proteomes" id="UP001589828"/>
    </source>
</evidence>
<dbReference type="InterPro" id="IPR029068">
    <property type="entry name" value="Glyas_Bleomycin-R_OHBP_Dase"/>
</dbReference>
<protein>
    <submittedName>
        <fullName evidence="2">VOC family protein</fullName>
    </submittedName>
</protein>
<evidence type="ECO:0000313" key="2">
    <source>
        <dbReference type="EMBL" id="MFC0518230.1"/>
    </source>
</evidence>
<accession>A0ABV6LFH8</accession>